<sequence length="531" mass="60070">MERIAIIDLGSNSIRFVIMQIGAHGSYKLVYQEKKSIRLAEGMTLDSRQLTEEAQQRALQCLTVYAHIMAVQKVKKVLAVATAAVRNAVNGASFLKRVRLNTGIPMTIISGKAEAALGFSGVAHTIDRKDFLLFDLGGASVEISLVKNKKRVHSISIPLGAVTLTEMFHSSGSVPYDMINEIKNFIQKKLAEIPWFPKEPMEVIGVGGTVRNLAKVHQRASSYPLPKLHNYNLPVEDLFALVKSICGKTYEERQKISGLSEERADIIIAGALMVQEIVRKAKSSYLTISGCGLREGLFFHYYDPIYDREGSWKQNMLISSVKNYLYTLPLEYDFHTAYVTAMALSMFDQWKKMHRLNDRMRNLLYAAGLLHDTGTIVNYYSHARHSAYITANAHIFGWSHREQIMCALICAFHHGYSSKFLKSNSHVRILSDLQMKEVRMMALFLSLAEGLDESHEQCITRLVCTASREALDLRIYTSRDNFDVPAHAVQHLIKDFAKTFRRPLRIQWFPGSSSRNELAEEAVKLDFKPNE</sequence>
<evidence type="ECO:0000256" key="2">
    <source>
        <dbReference type="ARBA" id="ARBA00022801"/>
    </source>
</evidence>
<dbReference type="PIRSF" id="PIRSF001267">
    <property type="entry name" value="Pyrophosphatase_GppA_Ppx"/>
    <property type="match status" value="1"/>
</dbReference>
<proteinExistence type="inferred from homology"/>
<name>H1CZT4_9FIRM</name>
<dbReference type="eggNOG" id="COG0248">
    <property type="taxonomic scope" value="Bacteria"/>
</dbReference>
<dbReference type="GO" id="GO:0006357">
    <property type="term" value="P:regulation of transcription by RNA polymerase II"/>
    <property type="evidence" value="ECO:0007669"/>
    <property type="project" value="TreeGrafter"/>
</dbReference>
<keyword evidence="6" id="KW-1185">Reference proteome</keyword>
<dbReference type="InterPro" id="IPR048950">
    <property type="entry name" value="Ppx_GppA_C"/>
</dbReference>
<accession>H1CZT4</accession>
<dbReference type="GO" id="GO:0016787">
    <property type="term" value="F:hydrolase activity"/>
    <property type="evidence" value="ECO:0007669"/>
    <property type="project" value="UniProtKB-KW"/>
</dbReference>
<keyword evidence="2" id="KW-0378">Hydrolase</keyword>
<dbReference type="RefSeq" id="WP_008859376.1">
    <property type="nucleotide sequence ID" value="NZ_JH591187.1"/>
</dbReference>
<comment type="similarity">
    <text evidence="1">Belongs to the GppA/Ppx family.</text>
</comment>
<gene>
    <name evidence="5" type="ORF">HMPREF9453_00872</name>
</gene>
<evidence type="ECO:0000259" key="3">
    <source>
        <dbReference type="Pfam" id="PF02541"/>
    </source>
</evidence>
<comment type="caution">
    <text evidence="5">The sequence shown here is derived from an EMBL/GenBank/DDBJ whole genome shotgun (WGS) entry which is preliminary data.</text>
</comment>
<organism evidence="5 6">
    <name type="scientific">Dialister succinatiphilus YIT 11850</name>
    <dbReference type="NCBI Taxonomy" id="742743"/>
    <lineage>
        <taxon>Bacteria</taxon>
        <taxon>Bacillati</taxon>
        <taxon>Bacillota</taxon>
        <taxon>Negativicutes</taxon>
        <taxon>Veillonellales</taxon>
        <taxon>Veillonellaceae</taxon>
        <taxon>Dialister</taxon>
    </lineage>
</organism>
<dbReference type="CDD" id="cd24052">
    <property type="entry name" value="ASKHA_NBD_HpPPX-GppA-like"/>
    <property type="match status" value="1"/>
</dbReference>
<dbReference type="SUPFAM" id="SSF109604">
    <property type="entry name" value="HD-domain/PDEase-like"/>
    <property type="match status" value="1"/>
</dbReference>
<feature type="domain" description="Ppx/GppA phosphatase C-terminal" evidence="4">
    <location>
        <begin position="335"/>
        <end position="475"/>
    </location>
</feature>
<dbReference type="InterPro" id="IPR043129">
    <property type="entry name" value="ATPase_NBD"/>
</dbReference>
<dbReference type="Proteomes" id="UP000003277">
    <property type="component" value="Unassembled WGS sequence"/>
</dbReference>
<dbReference type="Gene3D" id="1.10.3210.10">
    <property type="entry name" value="Hypothetical protein af1432"/>
    <property type="match status" value="1"/>
</dbReference>
<dbReference type="OrthoDB" id="9807195at2"/>
<dbReference type="PATRIC" id="fig|742743.3.peg.890"/>
<dbReference type="PANTHER" id="PTHR30005:SF0">
    <property type="entry name" value="RETROGRADE REGULATION PROTEIN 2"/>
    <property type="match status" value="1"/>
</dbReference>
<evidence type="ECO:0000313" key="6">
    <source>
        <dbReference type="Proteomes" id="UP000003277"/>
    </source>
</evidence>
<evidence type="ECO:0000256" key="1">
    <source>
        <dbReference type="ARBA" id="ARBA00007125"/>
    </source>
</evidence>
<dbReference type="Gene3D" id="3.30.420.150">
    <property type="entry name" value="Exopolyphosphatase. Domain 2"/>
    <property type="match status" value="1"/>
</dbReference>
<dbReference type="AlphaFoldDB" id="H1CZT4"/>
<dbReference type="Pfam" id="PF21447">
    <property type="entry name" value="Ppx-GppA_III"/>
    <property type="match status" value="1"/>
</dbReference>
<dbReference type="PANTHER" id="PTHR30005">
    <property type="entry name" value="EXOPOLYPHOSPHATASE"/>
    <property type="match status" value="1"/>
</dbReference>
<dbReference type="HOGENOM" id="CLU_025908_4_2_9"/>
<dbReference type="InterPro" id="IPR050273">
    <property type="entry name" value="GppA/Ppx_hydrolase"/>
</dbReference>
<dbReference type="EMBL" id="ADLT01000019">
    <property type="protein sequence ID" value="EHO63172.1"/>
    <property type="molecule type" value="Genomic_DNA"/>
</dbReference>
<dbReference type="SUPFAM" id="SSF53067">
    <property type="entry name" value="Actin-like ATPase domain"/>
    <property type="match status" value="2"/>
</dbReference>
<dbReference type="InterPro" id="IPR003695">
    <property type="entry name" value="Ppx_GppA_N"/>
</dbReference>
<reference evidence="5 6" key="1">
    <citation type="submission" date="2011-11" db="EMBL/GenBank/DDBJ databases">
        <title>The Genome Sequence of Dialister succinatiphilus YIT 11850.</title>
        <authorList>
            <consortium name="The Broad Institute Genome Sequencing Platform"/>
            <person name="Earl A."/>
            <person name="Ward D."/>
            <person name="Feldgarden M."/>
            <person name="Gevers D."/>
            <person name="Morotomi M."/>
            <person name="Young S.K."/>
            <person name="Zeng Q."/>
            <person name="Gargeya S."/>
            <person name="Fitzgerald M."/>
            <person name="Haas B."/>
            <person name="Abouelleil A."/>
            <person name="Alvarado L."/>
            <person name="Arachchi H.M."/>
            <person name="Berlin A."/>
            <person name="Brown A."/>
            <person name="Chapman S.B."/>
            <person name="Dunbar C."/>
            <person name="Gearin G."/>
            <person name="Goldberg J."/>
            <person name="Griggs A."/>
            <person name="Gujja S."/>
            <person name="Heiman D."/>
            <person name="Howarth C."/>
            <person name="Lui A."/>
            <person name="MacDonald P.J.P."/>
            <person name="Montmayeur A."/>
            <person name="Murphy C."/>
            <person name="Neiman D."/>
            <person name="Pearson M."/>
            <person name="Priest M."/>
            <person name="Roberts A."/>
            <person name="Saif S."/>
            <person name="Shea T."/>
            <person name="Sisk P."/>
            <person name="Stolte C."/>
            <person name="Sykes S."/>
            <person name="Wortman J."/>
            <person name="Nusbaum C."/>
            <person name="Birren B."/>
        </authorList>
    </citation>
    <scope>NUCLEOTIDE SEQUENCE [LARGE SCALE GENOMIC DNA]</scope>
    <source>
        <strain evidence="5 6">YIT 11850</strain>
    </source>
</reference>
<evidence type="ECO:0000313" key="5">
    <source>
        <dbReference type="EMBL" id="EHO63172.1"/>
    </source>
</evidence>
<feature type="domain" description="Ppx/GppA phosphatase N-terminal" evidence="3">
    <location>
        <begin position="17"/>
        <end position="300"/>
    </location>
</feature>
<dbReference type="Pfam" id="PF02541">
    <property type="entry name" value="Ppx-GppA"/>
    <property type="match status" value="1"/>
</dbReference>
<dbReference type="InterPro" id="IPR030673">
    <property type="entry name" value="PyroPPase_GppA_Ppx"/>
</dbReference>
<protein>
    <submittedName>
        <fullName evidence="5">Exopolyphosphatase</fullName>
    </submittedName>
</protein>
<dbReference type="Gene3D" id="3.30.420.40">
    <property type="match status" value="1"/>
</dbReference>
<dbReference type="STRING" id="742743.HMPREF9453_00872"/>
<evidence type="ECO:0000259" key="4">
    <source>
        <dbReference type="Pfam" id="PF21447"/>
    </source>
</evidence>